<proteinExistence type="predicted"/>
<gene>
    <name evidence="1" type="ORF">HDC14222</name>
</gene>
<protein>
    <submittedName>
        <fullName evidence="1">HDC14222</fullName>
    </submittedName>
</protein>
<organism evidence="1">
    <name type="scientific">Drosophila melanogaster</name>
    <name type="common">Fruit fly</name>
    <dbReference type="NCBI Taxonomy" id="7227"/>
    <lineage>
        <taxon>Eukaryota</taxon>
        <taxon>Metazoa</taxon>
        <taxon>Ecdysozoa</taxon>
        <taxon>Arthropoda</taxon>
        <taxon>Hexapoda</taxon>
        <taxon>Insecta</taxon>
        <taxon>Pterygota</taxon>
        <taxon>Neoptera</taxon>
        <taxon>Endopterygota</taxon>
        <taxon>Diptera</taxon>
        <taxon>Brachycera</taxon>
        <taxon>Muscomorpha</taxon>
        <taxon>Ephydroidea</taxon>
        <taxon>Drosophilidae</taxon>
        <taxon>Drosophila</taxon>
        <taxon>Sophophora</taxon>
    </lineage>
</organism>
<dbReference type="EMBL" id="BK002624">
    <property type="protein sequence ID" value="DAA04130.1"/>
    <property type="molecule type" value="Genomic_DNA"/>
</dbReference>
<accession>Q6IJU2</accession>
<evidence type="ECO:0000313" key="1">
    <source>
        <dbReference type="EMBL" id="DAA04130.1"/>
    </source>
</evidence>
<dbReference type="AlphaFoldDB" id="Q6IJU2"/>
<reference evidence="1" key="1">
    <citation type="journal article" date="2003" name="Genome Biol.">
        <title>An integrated gene annotation and transcriptional profiling approach towards the full gene content of the Drosophila genome.</title>
        <authorList>
            <person name="Hild M."/>
            <person name="Beckmann B."/>
            <person name="Haas S.A."/>
            <person name="Koch B."/>
            <person name="Solovyev V."/>
            <person name="Busold C."/>
            <person name="Fellenberg K."/>
            <person name="Boutros M."/>
            <person name="Vingron M."/>
            <person name="Sauer F."/>
            <person name="Hoheisel J.D."/>
            <person name="Paro R."/>
        </authorList>
    </citation>
    <scope>NUCLEOTIDE SEQUENCE</scope>
</reference>
<sequence>MASRSINLDYRRRRWMSEWEVLVAGPRRNCSNTCSQRYPTQHFALTLMNLPLSIWPTTKGEKWQKDAGVAGVAGLHKNNKRAGPESPPVPAPAPAGCPLPPPCYIHTAWRTGQIPGSRTPDCVCRTVRITIFIFDVY</sequence>
<name>Q6IJU2_DROME</name>